<dbReference type="PANTHER" id="PTHR30461">
    <property type="entry name" value="DNA-INVERTASE FROM LAMBDOID PROPHAGE"/>
    <property type="match status" value="1"/>
</dbReference>
<organism evidence="4 6">
    <name type="scientific">Anaerostipes hadrus</name>
    <dbReference type="NCBI Taxonomy" id="649756"/>
    <lineage>
        <taxon>Bacteria</taxon>
        <taxon>Bacillati</taxon>
        <taxon>Bacillota</taxon>
        <taxon>Clostridia</taxon>
        <taxon>Lachnospirales</taxon>
        <taxon>Lachnospiraceae</taxon>
        <taxon>Anaerostipes</taxon>
    </lineage>
</organism>
<evidence type="ECO:0000313" key="4">
    <source>
        <dbReference type="EMBL" id="CUQ00251.1"/>
    </source>
</evidence>
<evidence type="ECO:0000313" key="5">
    <source>
        <dbReference type="Proteomes" id="UP000095553"/>
    </source>
</evidence>
<evidence type="ECO:0000313" key="3">
    <source>
        <dbReference type="EMBL" id="CUN18964.1"/>
    </source>
</evidence>
<name>A0A174SV85_ANAHA</name>
<feature type="domain" description="Resolvase/invertase-type recombinase catalytic" evidence="1">
    <location>
        <begin position="7"/>
        <end position="155"/>
    </location>
</feature>
<dbReference type="Pfam" id="PF00239">
    <property type="entry name" value="Resolvase"/>
    <property type="match status" value="1"/>
</dbReference>
<dbReference type="Proteomes" id="UP000095553">
    <property type="component" value="Unassembled WGS sequence"/>
</dbReference>
<dbReference type="GO" id="GO:0000150">
    <property type="term" value="F:DNA strand exchange activity"/>
    <property type="evidence" value="ECO:0007669"/>
    <property type="project" value="InterPro"/>
</dbReference>
<dbReference type="InterPro" id="IPR036162">
    <property type="entry name" value="Resolvase-like_N_sf"/>
</dbReference>
<dbReference type="InterPro" id="IPR006119">
    <property type="entry name" value="Resolv_N"/>
</dbReference>
<reference evidence="5 6" key="1">
    <citation type="submission" date="2015-09" db="EMBL/GenBank/DDBJ databases">
        <authorList>
            <consortium name="Pathogen Informatics"/>
        </authorList>
    </citation>
    <scope>NUCLEOTIDE SEQUENCE [LARGE SCALE GENOMIC DNA]</scope>
    <source>
        <strain evidence="4 6">2789STDY5834908</strain>
        <strain evidence="3 5">2789STDY5834959</strain>
    </source>
</reference>
<dbReference type="Gene3D" id="3.90.1750.20">
    <property type="entry name" value="Putative Large Serine Recombinase, Chain B, Domain 2"/>
    <property type="match status" value="1"/>
</dbReference>
<evidence type="ECO:0000259" key="2">
    <source>
        <dbReference type="PROSITE" id="PS51737"/>
    </source>
</evidence>
<accession>A0A174SV85</accession>
<dbReference type="AlphaFoldDB" id="A0A174SV85"/>
<dbReference type="Proteomes" id="UP000095564">
    <property type="component" value="Unassembled WGS sequence"/>
</dbReference>
<protein>
    <submittedName>
        <fullName evidence="4">Transposon Tn1000 resolvase</fullName>
    </submittedName>
</protein>
<dbReference type="EMBL" id="CYXY01000031">
    <property type="protein sequence ID" value="CUN18964.1"/>
    <property type="molecule type" value="Genomic_DNA"/>
</dbReference>
<dbReference type="EMBL" id="CZAU01000034">
    <property type="protein sequence ID" value="CUQ00251.1"/>
    <property type="molecule type" value="Genomic_DNA"/>
</dbReference>
<sequence>MIRKKIKVAAYARVSTDKDDQLNSLDNQRIYFQNYIKGHPDWEFVDVYWDEGISGTQTKNRVGFNNMIADAINGKIDLIITKEVSRFARNTVDTLSYTRKLKQFDVGVIFILDNIDSRDVDAEFRLTIMASNAQEESRKTSERVKWGQKRQMEKGVVFGRSLLGYIVDNGKISINQEEVPIVKKIFHKYTIEGKGTHVIARELLEEGIEPKRVKKWSNTVILRVLRNEKYVGDLCQKKTITPDYLTHKKKYNRGEEEMVYIKDHHEPIISRELWKATQEELKRRSVSKKQKLKHSSRYWCSGKIKCAECGNRFVGRSRILKNGQKYKTWKCFENVTHGSKKKKLNGEIVGCCNNAINEKSLVVCMNYCISFMQDGKELLKKEILQEIGKIKKEKENKLFGEESIRESIEHYERKKRKSIDLMLDGLISEEDFINQKNWYDEKIKNLKDKLIEESKKDREDKKEYIIQSYRNALDEIMDIDNPSEMVYKEILDHIDVHKNKVLDIWLKSVPFGIRLKIETEGRSTTYKTKILETELIEKSKGVMSKTI</sequence>
<dbReference type="InterPro" id="IPR011109">
    <property type="entry name" value="DNA_bind_recombinase_dom"/>
</dbReference>
<evidence type="ECO:0000259" key="1">
    <source>
        <dbReference type="PROSITE" id="PS51736"/>
    </source>
</evidence>
<dbReference type="PANTHER" id="PTHR30461:SF23">
    <property type="entry name" value="DNA RECOMBINASE-RELATED"/>
    <property type="match status" value="1"/>
</dbReference>
<proteinExistence type="predicted"/>
<dbReference type="Gene3D" id="3.40.50.1390">
    <property type="entry name" value="Resolvase, N-terminal catalytic domain"/>
    <property type="match status" value="1"/>
</dbReference>
<feature type="domain" description="Recombinase" evidence="2">
    <location>
        <begin position="162"/>
        <end position="287"/>
    </location>
</feature>
<dbReference type="GO" id="GO:0003677">
    <property type="term" value="F:DNA binding"/>
    <property type="evidence" value="ECO:0007669"/>
    <property type="project" value="InterPro"/>
</dbReference>
<gene>
    <name evidence="4" type="primary">tnpR_2</name>
    <name evidence="4" type="ORF">ERS852520_02771</name>
    <name evidence="3" type="ORF">ERS852571_03084</name>
</gene>
<dbReference type="PROSITE" id="PS51736">
    <property type="entry name" value="RECOMBINASES_3"/>
    <property type="match status" value="1"/>
</dbReference>
<dbReference type="OrthoDB" id="9769353at2"/>
<dbReference type="SMART" id="SM00857">
    <property type="entry name" value="Resolvase"/>
    <property type="match status" value="1"/>
</dbReference>
<dbReference type="InterPro" id="IPR038109">
    <property type="entry name" value="DNA_bind_recomb_sf"/>
</dbReference>
<dbReference type="SUPFAM" id="SSF53041">
    <property type="entry name" value="Resolvase-like"/>
    <property type="match status" value="1"/>
</dbReference>
<dbReference type="InterPro" id="IPR050639">
    <property type="entry name" value="SSR_resolvase"/>
</dbReference>
<dbReference type="PROSITE" id="PS51737">
    <property type="entry name" value="RECOMBINASE_DNA_BIND"/>
    <property type="match status" value="1"/>
</dbReference>
<dbReference type="CDD" id="cd00338">
    <property type="entry name" value="Ser_Recombinase"/>
    <property type="match status" value="1"/>
</dbReference>
<dbReference type="RefSeq" id="WP_055073493.1">
    <property type="nucleotide sequence ID" value="NZ_BAABXM010000001.1"/>
</dbReference>
<evidence type="ECO:0000313" key="6">
    <source>
        <dbReference type="Proteomes" id="UP000095564"/>
    </source>
</evidence>
<dbReference type="Pfam" id="PF07508">
    <property type="entry name" value="Recombinase"/>
    <property type="match status" value="1"/>
</dbReference>